<dbReference type="NCBIfam" id="NF002634">
    <property type="entry name" value="PRK02304.1-3"/>
    <property type="match status" value="1"/>
</dbReference>
<dbReference type="AlphaFoldDB" id="A0A6J6ZJT9"/>
<dbReference type="UniPathway" id="UPA00588">
    <property type="reaction ID" value="UER00646"/>
</dbReference>
<reference evidence="12" key="1">
    <citation type="submission" date="2020-05" db="EMBL/GenBank/DDBJ databases">
        <authorList>
            <person name="Chiriac C."/>
            <person name="Salcher M."/>
            <person name="Ghai R."/>
            <person name="Kavagutti S V."/>
        </authorList>
    </citation>
    <scope>NUCLEOTIDE SEQUENCE</scope>
</reference>
<evidence type="ECO:0000313" key="13">
    <source>
        <dbReference type="EMBL" id="CAB4951616.1"/>
    </source>
</evidence>
<keyword evidence="7" id="KW-0963">Cytoplasm</keyword>
<keyword evidence="8" id="KW-0328">Glycosyltransferase</keyword>
<gene>
    <name evidence="12" type="ORF">UFOPK3119_00802</name>
    <name evidence="13" type="ORF">UFOPK3861_00217</name>
</gene>
<feature type="domain" description="Phosphoribosyltransferase" evidence="11">
    <location>
        <begin position="38"/>
        <end position="157"/>
    </location>
</feature>
<evidence type="ECO:0000256" key="2">
    <source>
        <dbReference type="ARBA" id="ARBA00003968"/>
    </source>
</evidence>
<dbReference type="InterPro" id="IPR005764">
    <property type="entry name" value="Ade_phspho_trans"/>
</dbReference>
<dbReference type="PANTHER" id="PTHR32315:SF3">
    <property type="entry name" value="ADENINE PHOSPHORIBOSYLTRANSFERASE"/>
    <property type="match status" value="1"/>
</dbReference>
<dbReference type="Gene3D" id="3.40.50.2020">
    <property type="match status" value="1"/>
</dbReference>
<evidence type="ECO:0000256" key="9">
    <source>
        <dbReference type="ARBA" id="ARBA00022679"/>
    </source>
</evidence>
<dbReference type="EMBL" id="CAFBNQ010000011">
    <property type="protein sequence ID" value="CAB4951616.1"/>
    <property type="molecule type" value="Genomic_DNA"/>
</dbReference>
<protein>
    <recommendedName>
        <fullName evidence="6">adenine phosphoribosyltransferase</fullName>
        <ecNumber evidence="6">2.4.2.7</ecNumber>
    </recommendedName>
</protein>
<sequence length="182" mass="19730">MWWNWAVMNLKTALTFIRDIPDYPKPGILFKDITPLLADGQAFQAVVDAFSVEIRNSEIIAGIEARGFIFAAAIAAQTQRGFVPFRKSGKLPYKTYGAKYGLEYGQDEIEVHIDSFAGGKTITIVDDVLATGGTISAAIELALLAGAKIESVLVLFEIAGLGGRESLSNKYPEIEIRSLVSS</sequence>
<comment type="similarity">
    <text evidence="5">Belongs to the purine/pyrimidine phosphoribosyltransferase family.</text>
</comment>
<dbReference type="GO" id="GO:0006166">
    <property type="term" value="P:purine ribonucleoside salvage"/>
    <property type="evidence" value="ECO:0007669"/>
    <property type="project" value="UniProtKB-KW"/>
</dbReference>
<dbReference type="GO" id="GO:0044209">
    <property type="term" value="P:AMP salvage"/>
    <property type="evidence" value="ECO:0007669"/>
    <property type="project" value="UniProtKB-UniPathway"/>
</dbReference>
<evidence type="ECO:0000259" key="11">
    <source>
        <dbReference type="Pfam" id="PF00156"/>
    </source>
</evidence>
<name>A0A6J6ZJT9_9ZZZZ</name>
<dbReference type="GO" id="GO:0016208">
    <property type="term" value="F:AMP binding"/>
    <property type="evidence" value="ECO:0007669"/>
    <property type="project" value="TreeGrafter"/>
</dbReference>
<evidence type="ECO:0000256" key="7">
    <source>
        <dbReference type="ARBA" id="ARBA00022490"/>
    </source>
</evidence>
<keyword evidence="9" id="KW-0808">Transferase</keyword>
<dbReference type="Pfam" id="PF00156">
    <property type="entry name" value="Pribosyltran"/>
    <property type="match status" value="1"/>
</dbReference>
<dbReference type="SUPFAM" id="SSF53271">
    <property type="entry name" value="PRTase-like"/>
    <property type="match status" value="1"/>
</dbReference>
<keyword evidence="10" id="KW-0660">Purine salvage</keyword>
<accession>A0A6J6ZJT9</accession>
<dbReference type="GO" id="GO:0003999">
    <property type="term" value="F:adenine phosphoribosyltransferase activity"/>
    <property type="evidence" value="ECO:0007669"/>
    <property type="project" value="UniProtKB-EC"/>
</dbReference>
<dbReference type="FunFam" id="3.40.50.2020:FF:000021">
    <property type="entry name" value="Adenine phosphoribosyltransferase"/>
    <property type="match status" value="1"/>
</dbReference>
<organism evidence="12">
    <name type="scientific">freshwater metagenome</name>
    <dbReference type="NCBI Taxonomy" id="449393"/>
    <lineage>
        <taxon>unclassified sequences</taxon>
        <taxon>metagenomes</taxon>
        <taxon>ecological metagenomes</taxon>
    </lineage>
</organism>
<dbReference type="InterPro" id="IPR029057">
    <property type="entry name" value="PRTase-like"/>
</dbReference>
<evidence type="ECO:0000256" key="5">
    <source>
        <dbReference type="ARBA" id="ARBA00008391"/>
    </source>
</evidence>
<evidence type="ECO:0000256" key="1">
    <source>
        <dbReference type="ARBA" id="ARBA00000868"/>
    </source>
</evidence>
<dbReference type="InterPro" id="IPR050054">
    <property type="entry name" value="UPRTase/APRTase"/>
</dbReference>
<proteinExistence type="inferred from homology"/>
<dbReference type="EMBL" id="CAFAAX010000107">
    <property type="protein sequence ID" value="CAB4819348.1"/>
    <property type="molecule type" value="Genomic_DNA"/>
</dbReference>
<comment type="function">
    <text evidence="2">Catalyzes a salvage reaction resulting in the formation of AMP, that is energically less costly than de novo synthesis.</text>
</comment>
<dbReference type="GO" id="GO:0002055">
    <property type="term" value="F:adenine binding"/>
    <property type="evidence" value="ECO:0007669"/>
    <property type="project" value="TreeGrafter"/>
</dbReference>
<evidence type="ECO:0000313" key="12">
    <source>
        <dbReference type="EMBL" id="CAB4819348.1"/>
    </source>
</evidence>
<dbReference type="CDD" id="cd06223">
    <property type="entry name" value="PRTases_typeI"/>
    <property type="match status" value="1"/>
</dbReference>
<evidence type="ECO:0000256" key="10">
    <source>
        <dbReference type="ARBA" id="ARBA00022726"/>
    </source>
</evidence>
<evidence type="ECO:0000256" key="8">
    <source>
        <dbReference type="ARBA" id="ARBA00022676"/>
    </source>
</evidence>
<comment type="pathway">
    <text evidence="4">Purine metabolism; AMP biosynthesis via salvage pathway; AMP from adenine: step 1/1.</text>
</comment>
<dbReference type="HAMAP" id="MF_00004">
    <property type="entry name" value="Aden_phosphoribosyltr"/>
    <property type="match status" value="1"/>
</dbReference>
<evidence type="ECO:0000256" key="3">
    <source>
        <dbReference type="ARBA" id="ARBA00004496"/>
    </source>
</evidence>
<dbReference type="GO" id="GO:0005737">
    <property type="term" value="C:cytoplasm"/>
    <property type="evidence" value="ECO:0007669"/>
    <property type="project" value="UniProtKB-SubCell"/>
</dbReference>
<dbReference type="PANTHER" id="PTHR32315">
    <property type="entry name" value="ADENINE PHOSPHORIBOSYLTRANSFERASE"/>
    <property type="match status" value="1"/>
</dbReference>
<evidence type="ECO:0000256" key="6">
    <source>
        <dbReference type="ARBA" id="ARBA00011893"/>
    </source>
</evidence>
<dbReference type="GO" id="GO:0006168">
    <property type="term" value="P:adenine salvage"/>
    <property type="evidence" value="ECO:0007669"/>
    <property type="project" value="InterPro"/>
</dbReference>
<evidence type="ECO:0000256" key="4">
    <source>
        <dbReference type="ARBA" id="ARBA00004659"/>
    </source>
</evidence>
<dbReference type="EC" id="2.4.2.7" evidence="6"/>
<comment type="catalytic activity">
    <reaction evidence="1">
        <text>AMP + diphosphate = 5-phospho-alpha-D-ribose 1-diphosphate + adenine</text>
        <dbReference type="Rhea" id="RHEA:16609"/>
        <dbReference type="ChEBI" id="CHEBI:16708"/>
        <dbReference type="ChEBI" id="CHEBI:33019"/>
        <dbReference type="ChEBI" id="CHEBI:58017"/>
        <dbReference type="ChEBI" id="CHEBI:456215"/>
        <dbReference type="EC" id="2.4.2.7"/>
    </reaction>
</comment>
<comment type="subcellular location">
    <subcellularLocation>
        <location evidence="3">Cytoplasm</location>
    </subcellularLocation>
</comment>
<dbReference type="NCBIfam" id="NF002636">
    <property type="entry name" value="PRK02304.1-5"/>
    <property type="match status" value="1"/>
</dbReference>
<dbReference type="InterPro" id="IPR000836">
    <property type="entry name" value="PRTase_dom"/>
</dbReference>